<dbReference type="Pfam" id="PF00884">
    <property type="entry name" value="Sulfatase"/>
    <property type="match status" value="1"/>
</dbReference>
<dbReference type="PANTHER" id="PTHR47371:SF3">
    <property type="entry name" value="PHOSPHOGLYCEROL TRANSFERASE I"/>
    <property type="match status" value="1"/>
</dbReference>
<evidence type="ECO:0000313" key="8">
    <source>
        <dbReference type="EMBL" id="SON51054.1"/>
    </source>
</evidence>
<reference evidence="8 9" key="1">
    <citation type="submission" date="2017-10" db="EMBL/GenBank/DDBJ databases">
        <authorList>
            <person name="Banno H."/>
            <person name="Chua N.-H."/>
        </authorList>
    </citation>
    <scope>NUCLEOTIDE SEQUENCE [LARGE SCALE GENOMIC DNA]</scope>
    <source>
        <strain evidence="8">Vibrio tapetis CECT4600</strain>
    </source>
</reference>
<feature type="domain" description="Sulfatase N-terminal" evidence="7">
    <location>
        <begin position="260"/>
        <end position="529"/>
    </location>
</feature>
<accession>A0A2N8ZGM4</accession>
<feature type="transmembrane region" description="Helical" evidence="6">
    <location>
        <begin position="49"/>
        <end position="71"/>
    </location>
</feature>
<evidence type="ECO:0000256" key="2">
    <source>
        <dbReference type="ARBA" id="ARBA00022475"/>
    </source>
</evidence>
<feature type="transmembrane region" description="Helical" evidence="6">
    <location>
        <begin position="132"/>
        <end position="151"/>
    </location>
</feature>
<dbReference type="Proteomes" id="UP000235828">
    <property type="component" value="Chromosome A"/>
</dbReference>
<keyword evidence="9" id="KW-1185">Reference proteome</keyword>
<dbReference type="Gene3D" id="3.40.720.10">
    <property type="entry name" value="Alkaline Phosphatase, subunit A"/>
    <property type="match status" value="1"/>
</dbReference>
<evidence type="ECO:0000256" key="4">
    <source>
        <dbReference type="ARBA" id="ARBA00022989"/>
    </source>
</evidence>
<dbReference type="PANTHER" id="PTHR47371">
    <property type="entry name" value="LIPOTEICHOIC ACID SYNTHASE"/>
    <property type="match status" value="1"/>
</dbReference>
<sequence>MITNIVLIFITLFFSSFVSKVIFLTMGYSTPLSLISSEGLWALFYGTRFDATITAVIATPVILTCVVLHYFKIELQTFIKVWLTGGAFWIIGTTAADVIYSNESGKHVTYEVFTASGSESELLLTAIQGHSLVALTAFLLCAVATFIIIRLPLSTVGKKKLPVVRFILTTLTWLSITVLAVRGGWHDHPQSPMSAYKIGKNDHAYITWNAPYSITYYLYIGSSEAAQKLTKSASPAILSELYQAQLQSQKIDLDNLKHANIIFVLMESWASIDMASYTGHTNATPYFDELRKSSLTTKAMYANGYRTVQGMFAGLCSYDNPTSGIVANTQLQNEHYHCLPHMLNDQGWSTHFIQGSGMGVVGSYAQSIGFTHSYGKTDYSFDSDMNRWGYFDDSIFKFTLDKINSLQNSAPEKPFMITINTNTQHGVVVPEWAEYKYGNDTLASTRRSVLKHSDDELSRFIPKLNALVKKPTLVVLMSDHTSKITTEGGLSVISIPFLMYATDGSIPIKNLDQSASQRDVAPTILEWLGGSAPWFSGQSMLTSNYEGFASHSSGSRFNWIHKNKFIQLESSTGELISCQVIGEDTITLQESNCNEDWAQPLYEQGRDFNELTQELLFNGKTMDYRKLKSIFPEQ</sequence>
<keyword evidence="5 6" id="KW-0472">Membrane</keyword>
<dbReference type="KEGG" id="vta:A3088"/>
<keyword evidence="3 6" id="KW-0812">Transmembrane</keyword>
<keyword evidence="8" id="KW-0808">Transferase</keyword>
<dbReference type="GO" id="GO:0005886">
    <property type="term" value="C:plasma membrane"/>
    <property type="evidence" value="ECO:0007669"/>
    <property type="project" value="UniProtKB-SubCell"/>
</dbReference>
<dbReference type="EMBL" id="LT960611">
    <property type="protein sequence ID" value="SON51054.1"/>
    <property type="molecule type" value="Genomic_DNA"/>
</dbReference>
<evidence type="ECO:0000256" key="1">
    <source>
        <dbReference type="ARBA" id="ARBA00004651"/>
    </source>
</evidence>
<evidence type="ECO:0000256" key="3">
    <source>
        <dbReference type="ARBA" id="ARBA00022692"/>
    </source>
</evidence>
<dbReference type="InterPro" id="IPR017850">
    <property type="entry name" value="Alkaline_phosphatase_core_sf"/>
</dbReference>
<dbReference type="InterPro" id="IPR050448">
    <property type="entry name" value="OpgB/LTA_synthase_biosynth"/>
</dbReference>
<protein>
    <submittedName>
        <fullName evidence="8">Putative Sulfatase/Phosphoglycerol transferase/alkaline phosphatase superfamily</fullName>
    </submittedName>
</protein>
<dbReference type="GO" id="GO:0016740">
    <property type="term" value="F:transferase activity"/>
    <property type="evidence" value="ECO:0007669"/>
    <property type="project" value="UniProtKB-KW"/>
</dbReference>
<dbReference type="SUPFAM" id="SSF53649">
    <property type="entry name" value="Alkaline phosphatase-like"/>
    <property type="match status" value="1"/>
</dbReference>
<feature type="transmembrane region" description="Helical" evidence="6">
    <location>
        <begin position="163"/>
        <end position="185"/>
    </location>
</feature>
<organism evidence="8 9">
    <name type="scientific">Vibrio tapetis subsp. tapetis</name>
    <dbReference type="NCBI Taxonomy" id="1671868"/>
    <lineage>
        <taxon>Bacteria</taxon>
        <taxon>Pseudomonadati</taxon>
        <taxon>Pseudomonadota</taxon>
        <taxon>Gammaproteobacteria</taxon>
        <taxon>Vibrionales</taxon>
        <taxon>Vibrionaceae</taxon>
        <taxon>Vibrio</taxon>
    </lineage>
</organism>
<name>A0A2N8ZGM4_9VIBR</name>
<evidence type="ECO:0000259" key="7">
    <source>
        <dbReference type="Pfam" id="PF00884"/>
    </source>
</evidence>
<evidence type="ECO:0000313" key="9">
    <source>
        <dbReference type="Proteomes" id="UP000235828"/>
    </source>
</evidence>
<dbReference type="InterPro" id="IPR000917">
    <property type="entry name" value="Sulfatase_N"/>
</dbReference>
<evidence type="ECO:0000256" key="6">
    <source>
        <dbReference type="SAM" id="Phobius"/>
    </source>
</evidence>
<proteinExistence type="predicted"/>
<feature type="transmembrane region" description="Helical" evidence="6">
    <location>
        <begin position="7"/>
        <end position="29"/>
    </location>
</feature>
<comment type="subcellular location">
    <subcellularLocation>
        <location evidence="1">Cell membrane</location>
        <topology evidence="1">Multi-pass membrane protein</topology>
    </subcellularLocation>
</comment>
<gene>
    <name evidence="8" type="ORF">VTAP4600_A3088</name>
</gene>
<feature type="transmembrane region" description="Helical" evidence="6">
    <location>
        <begin position="78"/>
        <end position="100"/>
    </location>
</feature>
<evidence type="ECO:0000256" key="5">
    <source>
        <dbReference type="ARBA" id="ARBA00023136"/>
    </source>
</evidence>
<dbReference type="CDD" id="cd16015">
    <property type="entry name" value="LTA_synthase"/>
    <property type="match status" value="1"/>
</dbReference>
<dbReference type="AlphaFoldDB" id="A0A2N8ZGM4"/>
<keyword evidence="2" id="KW-1003">Cell membrane</keyword>
<keyword evidence="4 6" id="KW-1133">Transmembrane helix</keyword>